<comment type="caution">
    <text evidence="2">The sequence shown here is derived from an EMBL/GenBank/DDBJ whole genome shotgun (WGS) entry which is preliminary data.</text>
</comment>
<organism evidence="2 3">
    <name type="scientific">Parasponia andersonii</name>
    <name type="common">Sponia andersonii</name>
    <dbReference type="NCBI Taxonomy" id="3476"/>
    <lineage>
        <taxon>Eukaryota</taxon>
        <taxon>Viridiplantae</taxon>
        <taxon>Streptophyta</taxon>
        <taxon>Embryophyta</taxon>
        <taxon>Tracheophyta</taxon>
        <taxon>Spermatophyta</taxon>
        <taxon>Magnoliopsida</taxon>
        <taxon>eudicotyledons</taxon>
        <taxon>Gunneridae</taxon>
        <taxon>Pentapetalae</taxon>
        <taxon>rosids</taxon>
        <taxon>fabids</taxon>
        <taxon>Rosales</taxon>
        <taxon>Cannabaceae</taxon>
        <taxon>Parasponia</taxon>
    </lineage>
</organism>
<evidence type="ECO:0000313" key="3">
    <source>
        <dbReference type="Proteomes" id="UP000237105"/>
    </source>
</evidence>
<dbReference type="Proteomes" id="UP000237105">
    <property type="component" value="Unassembled WGS sequence"/>
</dbReference>
<feature type="region of interest" description="Disordered" evidence="1">
    <location>
        <begin position="50"/>
        <end position="123"/>
    </location>
</feature>
<dbReference type="AlphaFoldDB" id="A0A2P5C1B0"/>
<dbReference type="EMBL" id="JXTB01000189">
    <property type="protein sequence ID" value="PON54853.1"/>
    <property type="molecule type" value="Genomic_DNA"/>
</dbReference>
<evidence type="ECO:0000313" key="2">
    <source>
        <dbReference type="EMBL" id="PON54853.1"/>
    </source>
</evidence>
<reference evidence="3" key="1">
    <citation type="submission" date="2016-06" db="EMBL/GenBank/DDBJ databases">
        <title>Parallel loss of symbiosis genes in relatives of nitrogen-fixing non-legume Parasponia.</title>
        <authorList>
            <person name="Van Velzen R."/>
            <person name="Holmer R."/>
            <person name="Bu F."/>
            <person name="Rutten L."/>
            <person name="Van Zeijl A."/>
            <person name="Liu W."/>
            <person name="Santuari L."/>
            <person name="Cao Q."/>
            <person name="Sharma T."/>
            <person name="Shen D."/>
            <person name="Roswanjaya Y."/>
            <person name="Wardhani T."/>
            <person name="Kalhor M.S."/>
            <person name="Jansen J."/>
            <person name="Van den Hoogen J."/>
            <person name="Gungor B."/>
            <person name="Hartog M."/>
            <person name="Hontelez J."/>
            <person name="Verver J."/>
            <person name="Yang W.-C."/>
            <person name="Schijlen E."/>
            <person name="Repin R."/>
            <person name="Schilthuizen M."/>
            <person name="Schranz E."/>
            <person name="Heidstra R."/>
            <person name="Miyata K."/>
            <person name="Fedorova E."/>
            <person name="Kohlen W."/>
            <person name="Bisseling T."/>
            <person name="Smit S."/>
            <person name="Geurts R."/>
        </authorList>
    </citation>
    <scope>NUCLEOTIDE SEQUENCE [LARGE SCALE GENOMIC DNA]</scope>
    <source>
        <strain evidence="3">cv. WU1-14</strain>
    </source>
</reference>
<proteinExistence type="predicted"/>
<keyword evidence="3" id="KW-1185">Reference proteome</keyword>
<feature type="compositionally biased region" description="Polar residues" evidence="1">
    <location>
        <begin position="84"/>
        <end position="109"/>
    </location>
</feature>
<accession>A0A2P5C1B0</accession>
<gene>
    <name evidence="2" type="ORF">PanWU01x14_192190</name>
</gene>
<evidence type="ECO:0000256" key="1">
    <source>
        <dbReference type="SAM" id="MobiDB-lite"/>
    </source>
</evidence>
<sequence>MGTCQLARGCDLTTHHGDATLLVPAEPVQSRCVKLASKVLGDDLRVQRKEEIRDHPRHRVHHLGMQDGLNVSVVPGGPEDDDPSSSLSRPADSRGSNLFSSTEVGQSKTSRVKRTKCTQTQKS</sequence>
<name>A0A2P5C1B0_PARAD</name>
<protein>
    <submittedName>
        <fullName evidence="2">Uncharacterized protein</fullName>
    </submittedName>
</protein>